<evidence type="ECO:0000313" key="1">
    <source>
        <dbReference type="EMBL" id="SHF58559.1"/>
    </source>
</evidence>
<evidence type="ECO:0000313" key="2">
    <source>
        <dbReference type="Proteomes" id="UP000184164"/>
    </source>
</evidence>
<dbReference type="STRING" id="1484053.SAMN05444274_106278"/>
<dbReference type="OrthoDB" id="1524994at2"/>
<accession>A0A1M5CV19</accession>
<gene>
    <name evidence="1" type="ORF">SAMN05444274_106278</name>
</gene>
<dbReference type="RefSeq" id="WP_073002532.1">
    <property type="nucleotide sequence ID" value="NZ_FQUM01000006.1"/>
</dbReference>
<sequence>MKLKTLLLIVVVAMAFAGCKYDWIVPEEIPVIDPDDPSQTVSFSEDILPIFTSGNNCTACHSGNQMPDLRAENAYTSLNSTRYIDKTTPENSRIYNVPRPDGSHYKKLTAAQAALLLAWIQKGAENN</sequence>
<dbReference type="AlphaFoldDB" id="A0A1M5CV19"/>
<keyword evidence="2" id="KW-1185">Reference proteome</keyword>
<reference evidence="1 2" key="1">
    <citation type="submission" date="2016-11" db="EMBL/GenBank/DDBJ databases">
        <authorList>
            <person name="Jaros S."/>
            <person name="Januszkiewicz K."/>
            <person name="Wedrychowicz H."/>
        </authorList>
    </citation>
    <scope>NUCLEOTIDE SEQUENCE [LARGE SCALE GENOMIC DNA]</scope>
    <source>
        <strain evidence="1 2">DSM 26910</strain>
    </source>
</reference>
<evidence type="ECO:0008006" key="3">
    <source>
        <dbReference type="Google" id="ProtNLM"/>
    </source>
</evidence>
<organism evidence="1 2">
    <name type="scientific">Mariniphaga anaerophila</name>
    <dbReference type="NCBI Taxonomy" id="1484053"/>
    <lineage>
        <taxon>Bacteria</taxon>
        <taxon>Pseudomonadati</taxon>
        <taxon>Bacteroidota</taxon>
        <taxon>Bacteroidia</taxon>
        <taxon>Marinilabiliales</taxon>
        <taxon>Prolixibacteraceae</taxon>
        <taxon>Mariniphaga</taxon>
    </lineage>
</organism>
<dbReference type="EMBL" id="FQUM01000006">
    <property type="protein sequence ID" value="SHF58559.1"/>
    <property type="molecule type" value="Genomic_DNA"/>
</dbReference>
<dbReference type="Proteomes" id="UP000184164">
    <property type="component" value="Unassembled WGS sequence"/>
</dbReference>
<dbReference type="PROSITE" id="PS51257">
    <property type="entry name" value="PROKAR_LIPOPROTEIN"/>
    <property type="match status" value="1"/>
</dbReference>
<name>A0A1M5CV19_9BACT</name>
<proteinExistence type="predicted"/>
<protein>
    <recommendedName>
        <fullName evidence="3">Cytochrome c domain-containing protein</fullName>
    </recommendedName>
</protein>